<keyword evidence="3" id="KW-1185">Reference proteome</keyword>
<accession>A0A367EFE9</accession>
<sequence length="347" mass="37304">MLSAGAVLIGVLVAGCGDERVGETSAKADATPWRPSPQPSLLSGAPPQSGPLPSSPLLTASGSAVPEQTGLASGTPVPQPPEPVIGPVLRITSDERVALPLDPYMSSMEELKVLALAQQAQAVACMRALGFTRWVDGTVRNWDEHSFLESDFYEYLDPEKVRAEGYPRRKFDPELMTRIRTAPKRAATADEMGAFSGYAERTESGKTVPPGGCDGQARAKVYGDMRLPVDARSLSADSETRARTDSRVRAAVAGWRACVARDGLDYSDPFLLAEHARQPSGDGPASDEEKRVAGIDATCQNDVNLTGIYKTVQIAIQKIQVEENRDKLIESRAIFAQRVEAARALLK</sequence>
<name>A0A367EFE9_9ACTN</name>
<proteinExistence type="predicted"/>
<feature type="region of interest" description="Disordered" evidence="1">
    <location>
        <begin position="23"/>
        <end position="86"/>
    </location>
</feature>
<reference evidence="2 3" key="1">
    <citation type="submission" date="2018-06" db="EMBL/GenBank/DDBJ databases">
        <title>Sphaerisporangium craniellae sp. nov., isolated from a marine sponge in the South China Sea.</title>
        <authorList>
            <person name="Li L."/>
        </authorList>
    </citation>
    <scope>NUCLEOTIDE SEQUENCE [LARGE SCALE GENOMIC DNA]</scope>
    <source>
        <strain evidence="2 3">CCTCC AA 208026</strain>
    </source>
</reference>
<feature type="compositionally biased region" description="Low complexity" evidence="1">
    <location>
        <begin position="55"/>
        <end position="64"/>
    </location>
</feature>
<gene>
    <name evidence="2" type="ORF">DQ384_40070</name>
</gene>
<evidence type="ECO:0000256" key="1">
    <source>
        <dbReference type="SAM" id="MobiDB-lite"/>
    </source>
</evidence>
<dbReference type="Proteomes" id="UP000253094">
    <property type="component" value="Unassembled WGS sequence"/>
</dbReference>
<dbReference type="AlphaFoldDB" id="A0A367EFE9"/>
<dbReference type="EMBL" id="QOIL01000048">
    <property type="protein sequence ID" value="RCG16798.1"/>
    <property type="molecule type" value="Genomic_DNA"/>
</dbReference>
<organism evidence="2 3">
    <name type="scientific">Sphaerisporangium album</name>
    <dbReference type="NCBI Taxonomy" id="509200"/>
    <lineage>
        <taxon>Bacteria</taxon>
        <taxon>Bacillati</taxon>
        <taxon>Actinomycetota</taxon>
        <taxon>Actinomycetes</taxon>
        <taxon>Streptosporangiales</taxon>
        <taxon>Streptosporangiaceae</taxon>
        <taxon>Sphaerisporangium</taxon>
    </lineage>
</organism>
<comment type="caution">
    <text evidence="2">The sequence shown here is derived from an EMBL/GenBank/DDBJ whole genome shotgun (WGS) entry which is preliminary data.</text>
</comment>
<evidence type="ECO:0000313" key="2">
    <source>
        <dbReference type="EMBL" id="RCG16798.1"/>
    </source>
</evidence>
<evidence type="ECO:0000313" key="3">
    <source>
        <dbReference type="Proteomes" id="UP000253094"/>
    </source>
</evidence>
<protein>
    <submittedName>
        <fullName evidence="2">Uncharacterized protein</fullName>
    </submittedName>
</protein>